<evidence type="ECO:0000313" key="10">
    <source>
        <dbReference type="EMBL" id="KAA0175769.1"/>
    </source>
</evidence>
<keyword evidence="3 4" id="KW-0648">Protein biosynthesis</keyword>
<dbReference type="PROSITE" id="PS50250">
    <property type="entry name" value="PCI"/>
    <property type="match status" value="1"/>
</dbReference>
<dbReference type="EMBL" id="VLTM01000038">
    <property type="protein sequence ID" value="KAA0161126.1"/>
    <property type="molecule type" value="Genomic_DNA"/>
</dbReference>
<dbReference type="SUPFAM" id="SSF46785">
    <property type="entry name" value="Winged helix' DNA-binding domain"/>
    <property type="match status" value="1"/>
</dbReference>
<dbReference type="PANTHER" id="PTHR10317">
    <property type="entry name" value="EUKARYOTIC TRANSLATION INITIATION FACTOR 3 SUBUNIT E"/>
    <property type="match status" value="1"/>
</dbReference>
<dbReference type="InterPro" id="IPR036390">
    <property type="entry name" value="WH_DNA-bd_sf"/>
</dbReference>
<accession>A0A5A8CJZ0</accession>
<protein>
    <recommendedName>
        <fullName evidence="4">Eukaryotic translation initiation factor 3 subunit E</fullName>
    </recommendedName>
</protein>
<organism evidence="7 12">
    <name type="scientific">Cafeteria roenbergensis</name>
    <name type="common">Marine flagellate</name>
    <dbReference type="NCBI Taxonomy" id="33653"/>
    <lineage>
        <taxon>Eukaryota</taxon>
        <taxon>Sar</taxon>
        <taxon>Stramenopiles</taxon>
        <taxon>Bigyra</taxon>
        <taxon>Opalozoa</taxon>
        <taxon>Bicosoecida</taxon>
        <taxon>Cafeteriaceae</taxon>
        <taxon>Cafeteria</taxon>
    </lineage>
</organism>
<dbReference type="Proteomes" id="UP000324907">
    <property type="component" value="Unassembled WGS sequence"/>
</dbReference>
<dbReference type="InterPro" id="IPR016650">
    <property type="entry name" value="eIF3e"/>
</dbReference>
<evidence type="ECO:0000313" key="7">
    <source>
        <dbReference type="EMBL" id="KAA0153413.1"/>
    </source>
</evidence>
<evidence type="ECO:0000313" key="14">
    <source>
        <dbReference type="Proteomes" id="UP000325113"/>
    </source>
</evidence>
<dbReference type="Proteomes" id="UP000322899">
    <property type="component" value="Unassembled WGS sequence"/>
</dbReference>
<keyword evidence="1 4" id="KW-0963">Cytoplasm</keyword>
<dbReference type="SMART" id="SM01186">
    <property type="entry name" value="eIF3_N"/>
    <property type="match status" value="1"/>
</dbReference>
<evidence type="ECO:0000256" key="1">
    <source>
        <dbReference type="ARBA" id="ARBA00022490"/>
    </source>
</evidence>
<dbReference type="GO" id="GO:0003743">
    <property type="term" value="F:translation initiation factor activity"/>
    <property type="evidence" value="ECO:0007669"/>
    <property type="project" value="UniProtKB-KW"/>
</dbReference>
<evidence type="ECO:0000313" key="11">
    <source>
        <dbReference type="Proteomes" id="UP000322899"/>
    </source>
</evidence>
<comment type="similarity">
    <text evidence="4">Belongs to the eIF-3 subunit E family.</text>
</comment>
<reference evidence="11 12" key="1">
    <citation type="submission" date="2019-07" db="EMBL/GenBank/DDBJ databases">
        <title>Genomes of Cafeteria roenbergensis.</title>
        <authorList>
            <person name="Fischer M.G."/>
            <person name="Hackl T."/>
            <person name="Roman M."/>
        </authorList>
    </citation>
    <scope>NUCLEOTIDE SEQUENCE [LARGE SCALE GENOMIC DNA]</scope>
    <source>
        <strain evidence="7 12">BVI</strain>
        <strain evidence="8 14">Cflag</strain>
        <strain evidence="10 11">E4-10P</strain>
        <strain evidence="9 13">RCC970-E3</strain>
    </source>
</reference>
<dbReference type="AlphaFoldDB" id="A0A5A8CJZ0"/>
<comment type="caution">
    <text evidence="7">The sequence shown here is derived from an EMBL/GenBank/DDBJ whole genome shotgun (WGS) entry which is preliminary data.</text>
</comment>
<comment type="subcellular location">
    <subcellularLocation>
        <location evidence="4">Cytoplasm</location>
    </subcellularLocation>
</comment>
<evidence type="ECO:0000256" key="2">
    <source>
        <dbReference type="ARBA" id="ARBA00022540"/>
    </source>
</evidence>
<dbReference type="GO" id="GO:0005852">
    <property type="term" value="C:eukaryotic translation initiation factor 3 complex"/>
    <property type="evidence" value="ECO:0007669"/>
    <property type="project" value="InterPro"/>
</dbReference>
<feature type="compositionally biased region" description="Basic residues" evidence="5">
    <location>
        <begin position="483"/>
        <end position="494"/>
    </location>
</feature>
<keyword evidence="12" id="KW-1185">Reference proteome</keyword>
<evidence type="ECO:0000313" key="8">
    <source>
        <dbReference type="EMBL" id="KAA0161126.1"/>
    </source>
</evidence>
<evidence type="ECO:0000259" key="6">
    <source>
        <dbReference type="PROSITE" id="PS50250"/>
    </source>
</evidence>
<dbReference type="Pfam" id="PF09440">
    <property type="entry name" value="eIF3_N"/>
    <property type="match status" value="1"/>
</dbReference>
<dbReference type="InterPro" id="IPR000717">
    <property type="entry name" value="PCI_dom"/>
</dbReference>
<dbReference type="OMA" id="NCPWILR"/>
<dbReference type="EMBL" id="VLTL01000010">
    <property type="protein sequence ID" value="KAA0170859.1"/>
    <property type="molecule type" value="Genomic_DNA"/>
</dbReference>
<sequence>MAASAAAASAEAGASAAGPVDRKYDLTMKMAKFLDPQLVLLMLDFLEAKAMYEPKELLQARLDILKHLSRSDEAVRVYDAIHGEGSAPASLKNQAKHTAMIESRGKKAKAVVDIINAISQATDGEESTAAISKESDFTVEALAELGIHKPELDALYHFALSLYSVGETEELDDAAKFLFYYLKVCPGDSEKHLSARWGKLAAEILTGHYDEAENDCKAIQQVQEEHAAGSKAMQLQQRCWLAHWRLFPLLKKESGLDDVVNSLLSDETTLSAIVLCCPWLLRYVAAALILRREPPTSSPMRALLRALAYEDAAKDDPILDLLRALLVRFDFDDAEKQLAKCATVIRSDFFLGGLRDVDATVTAFLESSRQLVFETHCRLNSSVSIGSLAAQLGLEADNAEEWVVGMVRKAQLDARIDTERGLVVMRVKEGGESPGRLVLDRTADLVARTAALQRSIESAMKDGGRGGDSGRGGDDRRGGGGRGSRREKRSGRTH</sequence>
<evidence type="ECO:0000256" key="5">
    <source>
        <dbReference type="SAM" id="MobiDB-lite"/>
    </source>
</evidence>
<evidence type="ECO:0000313" key="9">
    <source>
        <dbReference type="EMBL" id="KAA0170859.1"/>
    </source>
</evidence>
<dbReference type="Proteomes" id="UP000325113">
    <property type="component" value="Unassembled WGS sequence"/>
</dbReference>
<dbReference type="OrthoDB" id="417252at2759"/>
<evidence type="ECO:0000313" key="12">
    <source>
        <dbReference type="Proteomes" id="UP000323011"/>
    </source>
</evidence>
<evidence type="ECO:0000256" key="4">
    <source>
        <dbReference type="PIRNR" id="PIRNR016255"/>
    </source>
</evidence>
<dbReference type="InterPro" id="IPR019010">
    <property type="entry name" value="eIF3e_N"/>
</dbReference>
<dbReference type="Pfam" id="PF01399">
    <property type="entry name" value="PCI"/>
    <property type="match status" value="1"/>
</dbReference>
<dbReference type="Proteomes" id="UP000323011">
    <property type="component" value="Unassembled WGS sequence"/>
</dbReference>
<evidence type="ECO:0000313" key="13">
    <source>
        <dbReference type="Proteomes" id="UP000324907"/>
    </source>
</evidence>
<comment type="subunit">
    <text evidence="4">Component of the eukaryotic translation initiation factor 3 (eIF-3) complex.</text>
</comment>
<proteinExistence type="inferred from homology"/>
<feature type="domain" description="PCI" evidence="6">
    <location>
        <begin position="248"/>
        <end position="430"/>
    </location>
</feature>
<dbReference type="PIRSF" id="PIRSF016255">
    <property type="entry name" value="eIF3e_su6"/>
    <property type="match status" value="1"/>
</dbReference>
<dbReference type="SMART" id="SM00088">
    <property type="entry name" value="PINT"/>
    <property type="match status" value="1"/>
</dbReference>
<feature type="region of interest" description="Disordered" evidence="5">
    <location>
        <begin position="456"/>
        <end position="494"/>
    </location>
</feature>
<dbReference type="EMBL" id="VLTN01000016">
    <property type="protein sequence ID" value="KAA0153413.1"/>
    <property type="molecule type" value="Genomic_DNA"/>
</dbReference>
<evidence type="ECO:0000256" key="3">
    <source>
        <dbReference type="ARBA" id="ARBA00022917"/>
    </source>
</evidence>
<dbReference type="EMBL" id="VLTO01000012">
    <property type="protein sequence ID" value="KAA0175769.1"/>
    <property type="molecule type" value="Genomic_DNA"/>
</dbReference>
<name>A0A5A8CJZ0_CAFRO</name>
<keyword evidence="2 4" id="KW-0396">Initiation factor</keyword>
<gene>
    <name evidence="10" type="ORF">FNF27_02855</name>
    <name evidence="9" type="ORF">FNF28_01132</name>
    <name evidence="7" type="ORF">FNF29_03230</name>
    <name evidence="8" type="ORF">FNF31_03967</name>
</gene>